<dbReference type="PANTHER" id="PTHR42188:SF1">
    <property type="entry name" value="23S RRNA-SPECIFIC ENDONUCLEASE VAPC20"/>
    <property type="match status" value="1"/>
</dbReference>
<dbReference type="eggNOG" id="COG2402">
    <property type="taxonomic scope" value="Bacteria"/>
</dbReference>
<proteinExistence type="predicted"/>
<evidence type="ECO:0000313" key="3">
    <source>
        <dbReference type="Proteomes" id="UP000006556"/>
    </source>
</evidence>
<dbReference type="EMBL" id="AP009389">
    <property type="protein sequence ID" value="BAF60964.1"/>
    <property type="molecule type" value="Genomic_DNA"/>
</dbReference>
<dbReference type="Proteomes" id="UP000006556">
    <property type="component" value="Chromosome"/>
</dbReference>
<evidence type="ECO:0000259" key="1">
    <source>
        <dbReference type="Pfam" id="PF01850"/>
    </source>
</evidence>
<dbReference type="KEGG" id="pth:PTH_2783"/>
<dbReference type="GO" id="GO:0016075">
    <property type="term" value="P:rRNA catabolic process"/>
    <property type="evidence" value="ECO:0007669"/>
    <property type="project" value="TreeGrafter"/>
</dbReference>
<organism evidence="2 3">
    <name type="scientific">Pelotomaculum thermopropionicum (strain DSM 13744 / JCM 10971 / SI)</name>
    <dbReference type="NCBI Taxonomy" id="370438"/>
    <lineage>
        <taxon>Bacteria</taxon>
        <taxon>Bacillati</taxon>
        <taxon>Bacillota</taxon>
        <taxon>Clostridia</taxon>
        <taxon>Eubacteriales</taxon>
        <taxon>Desulfotomaculaceae</taxon>
        <taxon>Pelotomaculum</taxon>
    </lineage>
</organism>
<dbReference type="InterPro" id="IPR039018">
    <property type="entry name" value="VapC20-like"/>
</dbReference>
<dbReference type="SUPFAM" id="SSF88723">
    <property type="entry name" value="PIN domain-like"/>
    <property type="match status" value="1"/>
</dbReference>
<name>A5CYI1_PELTS</name>
<dbReference type="PANTHER" id="PTHR42188">
    <property type="entry name" value="23S RRNA-SPECIFIC ENDONUCLEASE VAPC20"/>
    <property type="match status" value="1"/>
</dbReference>
<protein>
    <submittedName>
        <fullName evidence="2">Predicted nucleic acid-binding protein</fullName>
    </submittedName>
</protein>
<dbReference type="HOGENOM" id="CLU_136715_2_0_9"/>
<feature type="domain" description="PIN" evidence="1">
    <location>
        <begin position="4"/>
        <end position="126"/>
    </location>
</feature>
<gene>
    <name evidence="2" type="ordered locus">PTH_2783</name>
</gene>
<dbReference type="InterPro" id="IPR029060">
    <property type="entry name" value="PIN-like_dom_sf"/>
</dbReference>
<sequence>MRKVFVDTGAWYALKDSRDPHHQEAIDFFTGMQGQVLCFTSDYVADEAITLVRYRLKNHRVASDLARELFAEKAAKMIFVSFRHHTRALEIFTAFSDQLFSYTDCTSFAIMETMGIEEALAFDSHFTFEKFGFRQIRGSLS</sequence>
<dbReference type="AlphaFoldDB" id="A5CYI1"/>
<dbReference type="GO" id="GO:0004521">
    <property type="term" value="F:RNA endonuclease activity"/>
    <property type="evidence" value="ECO:0007669"/>
    <property type="project" value="InterPro"/>
</dbReference>
<dbReference type="STRING" id="370438.PTH_2783"/>
<accession>A5CYI1</accession>
<keyword evidence="3" id="KW-1185">Reference proteome</keyword>
<dbReference type="InterPro" id="IPR002716">
    <property type="entry name" value="PIN_dom"/>
</dbReference>
<reference evidence="3" key="1">
    <citation type="journal article" date="2008" name="Genome Res.">
        <title>The genome of Pelotomaculum thermopropionicum reveals niche-associated evolution in anaerobic microbiota.</title>
        <authorList>
            <person name="Kosaka T."/>
            <person name="Kato S."/>
            <person name="Shimoyama T."/>
            <person name="Ishii S."/>
            <person name="Abe T."/>
            <person name="Watanabe K."/>
        </authorList>
    </citation>
    <scope>NUCLEOTIDE SEQUENCE [LARGE SCALE GENOMIC DNA]</scope>
    <source>
        <strain evidence="3">DSM 13744 / JCM 10971 / SI</strain>
    </source>
</reference>
<dbReference type="Gene3D" id="3.40.50.1010">
    <property type="entry name" value="5'-nuclease"/>
    <property type="match status" value="1"/>
</dbReference>
<dbReference type="Pfam" id="PF01850">
    <property type="entry name" value="PIN"/>
    <property type="match status" value="1"/>
</dbReference>
<evidence type="ECO:0000313" key="2">
    <source>
        <dbReference type="EMBL" id="BAF60964.1"/>
    </source>
</evidence>